<reference evidence="4" key="1">
    <citation type="submission" date="2025-08" db="UniProtKB">
        <authorList>
            <consortium name="RefSeq"/>
        </authorList>
    </citation>
    <scope>IDENTIFICATION</scope>
    <source>
        <tissue evidence="4">Silk gland</tissue>
    </source>
</reference>
<dbReference type="GO" id="GO:0005509">
    <property type="term" value="F:calcium ion binding"/>
    <property type="evidence" value="ECO:0007669"/>
    <property type="project" value="InterPro"/>
</dbReference>
<dbReference type="InterPro" id="IPR011992">
    <property type="entry name" value="EF-hand-dom_pair"/>
</dbReference>
<dbReference type="PROSITE" id="PS50222">
    <property type="entry name" value="EF_HAND_2"/>
    <property type="match status" value="2"/>
</dbReference>
<evidence type="ECO:0000259" key="2">
    <source>
        <dbReference type="PROSITE" id="PS50222"/>
    </source>
</evidence>
<dbReference type="KEGG" id="bman:114247485"/>
<dbReference type="SMR" id="A0A6J2K7L4"/>
<proteinExistence type="predicted"/>
<dbReference type="Pfam" id="PF13202">
    <property type="entry name" value="EF-hand_5"/>
    <property type="match status" value="2"/>
</dbReference>
<evidence type="ECO:0000256" key="1">
    <source>
        <dbReference type="ARBA" id="ARBA00022837"/>
    </source>
</evidence>
<evidence type="ECO:0000313" key="3">
    <source>
        <dbReference type="Proteomes" id="UP000504629"/>
    </source>
</evidence>
<dbReference type="InterPro" id="IPR002048">
    <property type="entry name" value="EF_hand_dom"/>
</dbReference>
<dbReference type="OrthoDB" id="9974725at2759"/>
<keyword evidence="1" id="KW-0106">Calcium</keyword>
<accession>A0A6J2K7L4</accession>
<dbReference type="SUPFAM" id="SSF47473">
    <property type="entry name" value="EF-hand"/>
    <property type="match status" value="1"/>
</dbReference>
<gene>
    <name evidence="4" type="primary">LOC114247485</name>
</gene>
<organism evidence="3 4">
    <name type="scientific">Bombyx mandarina</name>
    <name type="common">Wild silk moth</name>
    <name type="synonym">Wild silkworm</name>
    <dbReference type="NCBI Taxonomy" id="7092"/>
    <lineage>
        <taxon>Eukaryota</taxon>
        <taxon>Metazoa</taxon>
        <taxon>Ecdysozoa</taxon>
        <taxon>Arthropoda</taxon>
        <taxon>Hexapoda</taxon>
        <taxon>Insecta</taxon>
        <taxon>Pterygota</taxon>
        <taxon>Neoptera</taxon>
        <taxon>Endopterygota</taxon>
        <taxon>Lepidoptera</taxon>
        <taxon>Glossata</taxon>
        <taxon>Ditrysia</taxon>
        <taxon>Bombycoidea</taxon>
        <taxon>Bombycidae</taxon>
        <taxon>Bombycinae</taxon>
        <taxon>Bombyx</taxon>
    </lineage>
</organism>
<dbReference type="RefSeq" id="XP_028036274.1">
    <property type="nucleotide sequence ID" value="XM_028180473.1"/>
</dbReference>
<dbReference type="InterPro" id="IPR018247">
    <property type="entry name" value="EF_Hand_1_Ca_BS"/>
</dbReference>
<dbReference type="GeneID" id="114247485"/>
<dbReference type="PROSITE" id="PS00018">
    <property type="entry name" value="EF_HAND_1"/>
    <property type="match status" value="2"/>
</dbReference>
<evidence type="ECO:0000313" key="4">
    <source>
        <dbReference type="RefSeq" id="XP_028036274.1"/>
    </source>
</evidence>
<sequence length="182" mass="20323">MVSDFRKKKLLLVFQVFFDTDKSGTIEKSDFEKSAEGLAKARGWAPGSPALEVAKEHLTNIWNGLQKAADIDGDGKITQEEWLSLWDKYAQTSTPQEWQDVFCKSLFHVQDSGGDGAIDAEEYSTVQQSFGIDKAQAVEAFKKMAQGKDSITWAEYQTLFKEYFTSDDPNALGNCILGQPSF</sequence>
<protein>
    <submittedName>
        <fullName evidence="4">Calexcitin-2-like</fullName>
    </submittedName>
</protein>
<dbReference type="Proteomes" id="UP000504629">
    <property type="component" value="Unplaced"/>
</dbReference>
<keyword evidence="3" id="KW-1185">Reference proteome</keyword>
<feature type="domain" description="EF-hand" evidence="2">
    <location>
        <begin position="67"/>
        <end position="92"/>
    </location>
</feature>
<name>A0A6J2K7L4_BOMMA</name>
<dbReference type="Gene3D" id="1.10.238.10">
    <property type="entry name" value="EF-hand"/>
    <property type="match status" value="1"/>
</dbReference>
<dbReference type="AlphaFoldDB" id="A0A6J2K7L4"/>
<feature type="domain" description="EF-hand" evidence="2">
    <location>
        <begin position="98"/>
        <end position="133"/>
    </location>
</feature>